<gene>
    <name evidence="6" type="ORF">K489DRAFT_406464</name>
</gene>
<dbReference type="Pfam" id="PF12937">
    <property type="entry name" value="F-box-like"/>
    <property type="match status" value="1"/>
</dbReference>
<dbReference type="InterPro" id="IPR036047">
    <property type="entry name" value="F-box-like_dom_sf"/>
</dbReference>
<keyword evidence="5" id="KW-1185">Reference proteome</keyword>
<reference evidence="6" key="1">
    <citation type="submission" date="2020-01" db="EMBL/GenBank/DDBJ databases">
        <authorList>
            <consortium name="DOE Joint Genome Institute"/>
            <person name="Haridas S."/>
            <person name="Albert R."/>
            <person name="Binder M."/>
            <person name="Bloem J."/>
            <person name="Labutti K."/>
            <person name="Salamov A."/>
            <person name="Andreopoulos B."/>
            <person name="Baker S.E."/>
            <person name="Barry K."/>
            <person name="Bills G."/>
            <person name="Bluhm B.H."/>
            <person name="Cannon C."/>
            <person name="Castanera R."/>
            <person name="Culley D.E."/>
            <person name="Daum C."/>
            <person name="Ezra D."/>
            <person name="Gonzalez J.B."/>
            <person name="Henrissat B."/>
            <person name="Kuo A."/>
            <person name="Liang C."/>
            <person name="Lipzen A."/>
            <person name="Lutzoni F."/>
            <person name="Magnuson J."/>
            <person name="Mondo S."/>
            <person name="Nolan M."/>
            <person name="Ohm R."/>
            <person name="Pangilinan J."/>
            <person name="Park H.-J."/>
            <person name="Ramirez L."/>
            <person name="Alfaro M."/>
            <person name="Sun H."/>
            <person name="Tritt A."/>
            <person name="Yoshinaga Y."/>
            <person name="Zwiers L.-H."/>
            <person name="Turgeon B.G."/>
            <person name="Goodwin S.B."/>
            <person name="Spatafora J.W."/>
            <person name="Crous P.W."/>
            <person name="Grigoriev I.V."/>
        </authorList>
    </citation>
    <scope>NUCLEOTIDE SEQUENCE</scope>
    <source>
        <strain evidence="6">CBS 342.82</strain>
    </source>
</reference>
<dbReference type="AlphaFoldDB" id="A0A6J3MLF8"/>
<reference evidence="6" key="2">
    <citation type="submission" date="2020-04" db="EMBL/GenBank/DDBJ databases">
        <authorList>
            <consortium name="NCBI Genome Project"/>
        </authorList>
    </citation>
    <scope>NUCLEOTIDE SEQUENCE</scope>
    <source>
        <strain evidence="6">CBS 342.82</strain>
    </source>
</reference>
<dbReference type="PANTHER" id="PTHR10706">
    <property type="entry name" value="F-BOX FAMILY PROTEIN"/>
    <property type="match status" value="1"/>
</dbReference>
<dbReference type="InterPro" id="IPR001810">
    <property type="entry name" value="F-box_dom"/>
</dbReference>
<feature type="region of interest" description="Disordered" evidence="3">
    <location>
        <begin position="365"/>
        <end position="418"/>
    </location>
</feature>
<reference evidence="6" key="3">
    <citation type="submission" date="2025-08" db="UniProtKB">
        <authorList>
            <consortium name="RefSeq"/>
        </authorList>
    </citation>
    <scope>IDENTIFICATION</scope>
    <source>
        <strain evidence="6">CBS 342.82</strain>
    </source>
</reference>
<sequence>MEPTSRLLALPDELLQLVLYFLEPFDLADTAQCCRRLALQSYDDRIWRPLVNESLPIPISSPSPAPSFRDLYIAHHPHWFLVKNKLWYTDSGPAGKLIIATYDASNAAIVAHSVTASRTHEIPDFHLWELDHRVMIHNFKPEVRLHWAVPALKIGYNSELVNDPEKSDQYPENDADEKQRVSRYGREILMDIFKEPGIQCSFILSRKLPEVITDPNTDIWPPLRLPCLDRTRNDHDMNGQMHRGHAPTRFSETSQSTFRVRRWADFGKPRAQSSSRVVGSLINALGLLGAPDTVRRPDVIATCATLPLDSWRPTPEKPWQGIWVGDYSGHGCEFLYIRQPDAAEALPLPEGLEWLQAEVDANGSSLGQNLTGSEPRAASAASAATAAPGTNPAEGGLADDDGQHPPSGRLEAIKLTGDPNIPRGQYTFIAPDIGSAGFLRVADEESFRGARVVRSVGHLAGRGFVDDDYSPSQLIMISHNRLAQYWEGFGHISHFERVDIDALVYSKASKSTAASASLPPS</sequence>
<protein>
    <recommendedName>
        <fullName evidence="4">F-box domain-containing protein</fullName>
    </recommendedName>
</protein>
<dbReference type="Pfam" id="PF12014">
    <property type="entry name" value="Cyclin_D1_bind"/>
    <property type="match status" value="1"/>
</dbReference>
<feature type="compositionally biased region" description="Low complexity" evidence="3">
    <location>
        <begin position="377"/>
        <end position="387"/>
    </location>
</feature>
<dbReference type="Gene3D" id="1.20.1280.50">
    <property type="match status" value="1"/>
</dbReference>
<organism evidence="6">
    <name type="scientific">Dissoconium aciculare CBS 342.82</name>
    <dbReference type="NCBI Taxonomy" id="1314786"/>
    <lineage>
        <taxon>Eukaryota</taxon>
        <taxon>Fungi</taxon>
        <taxon>Dikarya</taxon>
        <taxon>Ascomycota</taxon>
        <taxon>Pezizomycotina</taxon>
        <taxon>Dothideomycetes</taxon>
        <taxon>Dothideomycetidae</taxon>
        <taxon>Mycosphaerellales</taxon>
        <taxon>Dissoconiaceae</taxon>
        <taxon>Dissoconium</taxon>
    </lineage>
</organism>
<proteinExistence type="predicted"/>
<dbReference type="PROSITE" id="PS50181">
    <property type="entry name" value="FBOX"/>
    <property type="match status" value="1"/>
</dbReference>
<evidence type="ECO:0000313" key="6">
    <source>
        <dbReference type="RefSeq" id="XP_033464858.1"/>
    </source>
</evidence>
<dbReference type="InterPro" id="IPR045048">
    <property type="entry name" value="FBXO31/39"/>
</dbReference>
<dbReference type="GeneID" id="54365059"/>
<evidence type="ECO:0000256" key="3">
    <source>
        <dbReference type="SAM" id="MobiDB-lite"/>
    </source>
</evidence>
<dbReference type="RefSeq" id="XP_033464858.1">
    <property type="nucleotide sequence ID" value="XM_033607259.1"/>
</dbReference>
<dbReference type="OrthoDB" id="722566at2759"/>
<evidence type="ECO:0000256" key="2">
    <source>
        <dbReference type="ARBA" id="ARBA00022786"/>
    </source>
</evidence>
<dbReference type="PANTHER" id="PTHR10706:SF130">
    <property type="entry name" value="F-BOX ONLY PROTEIN 31"/>
    <property type="match status" value="1"/>
</dbReference>
<dbReference type="Proteomes" id="UP000504637">
    <property type="component" value="Unplaced"/>
</dbReference>
<name>A0A6J3MLF8_9PEZI</name>
<dbReference type="GO" id="GO:0016567">
    <property type="term" value="P:protein ubiquitination"/>
    <property type="evidence" value="ECO:0007669"/>
    <property type="project" value="UniProtKB-UniPathway"/>
</dbReference>
<evidence type="ECO:0000256" key="1">
    <source>
        <dbReference type="ARBA" id="ARBA00004906"/>
    </source>
</evidence>
<dbReference type="UniPathway" id="UPA00143"/>
<comment type="pathway">
    <text evidence="1">Protein modification; protein ubiquitination.</text>
</comment>
<evidence type="ECO:0000313" key="5">
    <source>
        <dbReference type="Proteomes" id="UP000504637"/>
    </source>
</evidence>
<keyword evidence="2" id="KW-0833">Ubl conjugation pathway</keyword>
<accession>A0A6J3MLF8</accession>
<evidence type="ECO:0000259" key="4">
    <source>
        <dbReference type="PROSITE" id="PS50181"/>
    </source>
</evidence>
<feature type="domain" description="F-box" evidence="4">
    <location>
        <begin position="4"/>
        <end position="50"/>
    </location>
</feature>
<dbReference type="SUPFAM" id="SSF81383">
    <property type="entry name" value="F-box domain"/>
    <property type="match status" value="1"/>
</dbReference>